<dbReference type="EMBL" id="RJKX01000013">
    <property type="protein sequence ID" value="ROQ00195.1"/>
    <property type="molecule type" value="Genomic_DNA"/>
</dbReference>
<dbReference type="PANTHER" id="PTHR12526:SF613">
    <property type="entry name" value="PHOSPHATIDYL-MYO-INOSITOL MANNOSYLTRANSFERASE"/>
    <property type="match status" value="1"/>
</dbReference>
<evidence type="ECO:0000256" key="1">
    <source>
        <dbReference type="SAM" id="MobiDB-lite"/>
    </source>
</evidence>
<evidence type="ECO:0000313" key="3">
    <source>
        <dbReference type="EMBL" id="ROQ00195.1"/>
    </source>
</evidence>
<reference evidence="3 4" key="1">
    <citation type="submission" date="2018-11" db="EMBL/GenBank/DDBJ databases">
        <title>Genomic Encyclopedia of Type Strains, Phase IV (KMG-IV): sequencing the most valuable type-strain genomes for metagenomic binning, comparative biology and taxonomic classification.</title>
        <authorList>
            <person name="Goeker M."/>
        </authorList>
    </citation>
    <scope>NUCLEOTIDE SEQUENCE [LARGE SCALE GENOMIC DNA]</scope>
    <source>
        <strain evidence="3 4">DSM 5900</strain>
    </source>
</reference>
<name>A0A3N1MAW3_9PROT</name>
<protein>
    <submittedName>
        <fullName evidence="3">Glycosyl transferase family 1</fullName>
    </submittedName>
</protein>
<comment type="caution">
    <text evidence="3">The sequence shown here is derived from an EMBL/GenBank/DDBJ whole genome shotgun (WGS) entry which is preliminary data.</text>
</comment>
<proteinExistence type="predicted"/>
<dbReference type="InterPro" id="IPR001296">
    <property type="entry name" value="Glyco_trans_1"/>
</dbReference>
<dbReference type="RefSeq" id="WP_123689501.1">
    <property type="nucleotide sequence ID" value="NZ_AP019700.1"/>
</dbReference>
<dbReference type="GO" id="GO:0016757">
    <property type="term" value="F:glycosyltransferase activity"/>
    <property type="evidence" value="ECO:0007669"/>
    <property type="project" value="InterPro"/>
</dbReference>
<organism evidence="3 4">
    <name type="scientific">Stella humosa</name>
    <dbReference type="NCBI Taxonomy" id="94"/>
    <lineage>
        <taxon>Bacteria</taxon>
        <taxon>Pseudomonadati</taxon>
        <taxon>Pseudomonadota</taxon>
        <taxon>Alphaproteobacteria</taxon>
        <taxon>Rhodospirillales</taxon>
        <taxon>Stellaceae</taxon>
        <taxon>Stella</taxon>
    </lineage>
</organism>
<feature type="compositionally biased region" description="Pro residues" evidence="1">
    <location>
        <begin position="459"/>
        <end position="468"/>
    </location>
</feature>
<dbReference type="Pfam" id="PF00534">
    <property type="entry name" value="Glycos_transf_1"/>
    <property type="match status" value="1"/>
</dbReference>
<evidence type="ECO:0000259" key="2">
    <source>
        <dbReference type="Pfam" id="PF00534"/>
    </source>
</evidence>
<gene>
    <name evidence="3" type="ORF">EDC65_1991</name>
</gene>
<accession>A0A3N1MAW3</accession>
<keyword evidence="3" id="KW-0808">Transferase</keyword>
<dbReference type="Proteomes" id="UP000278222">
    <property type="component" value="Unassembled WGS sequence"/>
</dbReference>
<dbReference type="PANTHER" id="PTHR12526">
    <property type="entry name" value="GLYCOSYLTRANSFERASE"/>
    <property type="match status" value="1"/>
</dbReference>
<feature type="domain" description="Glycosyl transferase family 1" evidence="2">
    <location>
        <begin position="202"/>
        <end position="349"/>
    </location>
</feature>
<dbReference type="CDD" id="cd03801">
    <property type="entry name" value="GT4_PimA-like"/>
    <property type="match status" value="1"/>
</dbReference>
<keyword evidence="4" id="KW-1185">Reference proteome</keyword>
<dbReference type="SUPFAM" id="SSF53756">
    <property type="entry name" value="UDP-Glycosyltransferase/glycogen phosphorylase"/>
    <property type="match status" value="1"/>
</dbReference>
<dbReference type="AlphaFoldDB" id="A0A3N1MAW3"/>
<sequence>MPSEPIDCPIPAIRYSPRAVMAARPLIVGLTVATQTFFDAYVRANPGQPIVGYVRDEASVDDMRAHVAELGGDPAQVGFVTPDNRDELARAGAVLMLDPALEREARARRDPRGYSLIGLTHSLSSRESWREISRYTAAPLQPWDAIVCTSRVARDVIDTLLDAADESMAQVGIRTPRPRPSRPIIPLGIDGAGLAACPVRRADWRARHGIAADAVVVLFFGRLSMHAKAHPFAMFRAVEEAARRLSVPLHFVLAGQFATPPIREAFHGLAAERAGLFRTTIIESPDNEERRAALSGADIFLSLADSVQETFGLAPVEAMAAGLPVVVTDWDGYRDTIRHGVEGFRVPTVMAPSPAGALALRQYLDNTIEYDRFCAVMGQMVAVDIRVAADAIHTLASDPARRRLMGAAGVARVRAIFDWPAVMGQWRRLWTGLARLRAEAPMVRRPRPPSPPADTAAPSAPPPGVPPATIPEPMALFRTFPTRLLNRHDRLHLTAPDAPALVERARATGSFRYAFANLPGRERVETVIERIAQTPGISVEGLMLSLPQPHRTEALRTLLFLAKRDLLTISRPPA</sequence>
<dbReference type="Gene3D" id="3.40.50.2000">
    <property type="entry name" value="Glycogen Phosphorylase B"/>
    <property type="match status" value="1"/>
</dbReference>
<feature type="region of interest" description="Disordered" evidence="1">
    <location>
        <begin position="441"/>
        <end position="468"/>
    </location>
</feature>
<evidence type="ECO:0000313" key="4">
    <source>
        <dbReference type="Proteomes" id="UP000278222"/>
    </source>
</evidence>
<dbReference type="OrthoDB" id="5490290at2"/>